<gene>
    <name evidence="2" type="ORF">E2C01_063947</name>
</gene>
<sequence length="36" mass="3896">MGFESGHSLRLGKAFNRGNGSHIPEPKVLMVEGNQT</sequence>
<dbReference type="AlphaFoldDB" id="A0A5B7HIF7"/>
<reference evidence="2 3" key="1">
    <citation type="submission" date="2019-05" db="EMBL/GenBank/DDBJ databases">
        <title>Another draft genome of Portunus trituberculatus and its Hox gene families provides insights of decapod evolution.</title>
        <authorList>
            <person name="Jeong J.-H."/>
            <person name="Song I."/>
            <person name="Kim S."/>
            <person name="Choi T."/>
            <person name="Kim D."/>
            <person name="Ryu S."/>
            <person name="Kim W."/>
        </authorList>
    </citation>
    <scope>NUCLEOTIDE SEQUENCE [LARGE SCALE GENOMIC DNA]</scope>
    <source>
        <tissue evidence="2">Muscle</tissue>
    </source>
</reference>
<evidence type="ECO:0000313" key="2">
    <source>
        <dbReference type="EMBL" id="MPC69716.1"/>
    </source>
</evidence>
<evidence type="ECO:0000256" key="1">
    <source>
        <dbReference type="SAM" id="MobiDB-lite"/>
    </source>
</evidence>
<evidence type="ECO:0000313" key="3">
    <source>
        <dbReference type="Proteomes" id="UP000324222"/>
    </source>
</evidence>
<comment type="caution">
    <text evidence="2">The sequence shown here is derived from an EMBL/GenBank/DDBJ whole genome shotgun (WGS) entry which is preliminary data.</text>
</comment>
<name>A0A5B7HIF7_PORTR</name>
<keyword evidence="3" id="KW-1185">Reference proteome</keyword>
<feature type="region of interest" description="Disordered" evidence="1">
    <location>
        <begin position="1"/>
        <end position="36"/>
    </location>
</feature>
<dbReference type="Proteomes" id="UP000324222">
    <property type="component" value="Unassembled WGS sequence"/>
</dbReference>
<accession>A0A5B7HIF7</accession>
<dbReference type="EMBL" id="VSRR010029870">
    <property type="protein sequence ID" value="MPC69716.1"/>
    <property type="molecule type" value="Genomic_DNA"/>
</dbReference>
<protein>
    <submittedName>
        <fullName evidence="2">Uncharacterized protein</fullName>
    </submittedName>
</protein>
<proteinExistence type="predicted"/>
<organism evidence="2 3">
    <name type="scientific">Portunus trituberculatus</name>
    <name type="common">Swimming crab</name>
    <name type="synonym">Neptunus trituberculatus</name>
    <dbReference type="NCBI Taxonomy" id="210409"/>
    <lineage>
        <taxon>Eukaryota</taxon>
        <taxon>Metazoa</taxon>
        <taxon>Ecdysozoa</taxon>
        <taxon>Arthropoda</taxon>
        <taxon>Crustacea</taxon>
        <taxon>Multicrustacea</taxon>
        <taxon>Malacostraca</taxon>
        <taxon>Eumalacostraca</taxon>
        <taxon>Eucarida</taxon>
        <taxon>Decapoda</taxon>
        <taxon>Pleocyemata</taxon>
        <taxon>Brachyura</taxon>
        <taxon>Eubrachyura</taxon>
        <taxon>Portunoidea</taxon>
        <taxon>Portunidae</taxon>
        <taxon>Portuninae</taxon>
        <taxon>Portunus</taxon>
    </lineage>
</organism>